<sequence>MPHLDFSARRIILAGGFALAFAAAPAVAAFTVPVAANAAPAASCPSGEEEDLYTGSCLPHTVPNSPTNNGYPESNVDQSPGGLPSVDGVPCTGGNTGQCIGLQENAPRFVQPPTSIDGG</sequence>
<dbReference type="EMBL" id="JACKVK010000001">
    <property type="protein sequence ID" value="MCV7419011.1"/>
    <property type="molecule type" value="Genomic_DNA"/>
</dbReference>
<evidence type="ECO:0000313" key="3">
    <source>
        <dbReference type="EMBL" id="MCV7419011.1"/>
    </source>
</evidence>
<dbReference type="AlphaFoldDB" id="A0A9X2YWB3"/>
<protein>
    <submittedName>
        <fullName evidence="3">Intersectin-EH binding protein Ibp1</fullName>
    </submittedName>
</protein>
<proteinExistence type="predicted"/>
<keyword evidence="2" id="KW-0732">Signal</keyword>
<feature type="region of interest" description="Disordered" evidence="1">
    <location>
        <begin position="41"/>
        <end position="88"/>
    </location>
</feature>
<comment type="caution">
    <text evidence="3">The sequence shown here is derived from an EMBL/GenBank/DDBJ whole genome shotgun (WGS) entry which is preliminary data.</text>
</comment>
<name>A0A9X2YWB3_9MYCO</name>
<dbReference type="InterPro" id="IPR006311">
    <property type="entry name" value="TAT_signal"/>
</dbReference>
<dbReference type="RefSeq" id="WP_263994220.1">
    <property type="nucleotide sequence ID" value="NZ_JACKVK010000001.1"/>
</dbReference>
<feature type="signal peptide" evidence="2">
    <location>
        <begin position="1"/>
        <end position="28"/>
    </location>
</feature>
<keyword evidence="4" id="KW-1185">Reference proteome</keyword>
<dbReference type="PROSITE" id="PS51318">
    <property type="entry name" value="TAT"/>
    <property type="match status" value="1"/>
</dbReference>
<dbReference type="Proteomes" id="UP001141629">
    <property type="component" value="Unassembled WGS sequence"/>
</dbReference>
<organism evidence="3 4">
    <name type="scientific">Mycobacterium yunnanensis</name>
    <dbReference type="NCBI Taxonomy" id="368477"/>
    <lineage>
        <taxon>Bacteria</taxon>
        <taxon>Bacillati</taxon>
        <taxon>Actinomycetota</taxon>
        <taxon>Actinomycetes</taxon>
        <taxon>Mycobacteriales</taxon>
        <taxon>Mycobacteriaceae</taxon>
        <taxon>Mycobacterium</taxon>
    </lineage>
</organism>
<feature type="compositionally biased region" description="Polar residues" evidence="1">
    <location>
        <begin position="62"/>
        <end position="78"/>
    </location>
</feature>
<evidence type="ECO:0000256" key="2">
    <source>
        <dbReference type="SAM" id="SignalP"/>
    </source>
</evidence>
<reference evidence="3" key="2">
    <citation type="journal article" date="2022" name="BMC Genomics">
        <title>Comparative genome analysis of mycobacteria focusing on tRNA and non-coding RNA.</title>
        <authorList>
            <person name="Behra P.R.K."/>
            <person name="Pettersson B.M.F."/>
            <person name="Ramesh M."/>
            <person name="Das S."/>
            <person name="Dasgupta S."/>
            <person name="Kirsebom L.A."/>
        </authorList>
    </citation>
    <scope>NUCLEOTIDE SEQUENCE</scope>
    <source>
        <strain evidence="3">DSM 44838</strain>
    </source>
</reference>
<feature type="chain" id="PRO_5040788746" evidence="2">
    <location>
        <begin position="29"/>
        <end position="119"/>
    </location>
</feature>
<gene>
    <name evidence="3" type="ORF">H7K45_00485</name>
</gene>
<accession>A0A9X2YWB3</accession>
<evidence type="ECO:0000256" key="1">
    <source>
        <dbReference type="SAM" id="MobiDB-lite"/>
    </source>
</evidence>
<reference evidence="3" key="1">
    <citation type="submission" date="2020-07" db="EMBL/GenBank/DDBJ databases">
        <authorList>
            <person name="Pettersson B.M.F."/>
            <person name="Behra P.R.K."/>
            <person name="Ramesh M."/>
            <person name="Das S."/>
            <person name="Dasgupta S."/>
            <person name="Kirsebom L.A."/>
        </authorList>
    </citation>
    <scope>NUCLEOTIDE SEQUENCE</scope>
    <source>
        <strain evidence="3">DSM 44838</strain>
    </source>
</reference>
<evidence type="ECO:0000313" key="4">
    <source>
        <dbReference type="Proteomes" id="UP001141629"/>
    </source>
</evidence>